<keyword evidence="1" id="KW-0472">Membrane</keyword>
<evidence type="ECO:0000313" key="3">
    <source>
        <dbReference type="EMBL" id="PMC60690.1"/>
    </source>
</evidence>
<dbReference type="Gene3D" id="1.20.120.20">
    <property type="entry name" value="Apolipoprotein"/>
    <property type="match status" value="3"/>
</dbReference>
<protein>
    <recommendedName>
        <fullName evidence="2">Tape measure protein N-terminal domain-containing protein</fullName>
    </recommendedName>
</protein>
<organism evidence="3 4">
    <name type="scientific">Finegoldia magna</name>
    <name type="common">Peptostreptococcus magnus</name>
    <dbReference type="NCBI Taxonomy" id="1260"/>
    <lineage>
        <taxon>Bacteria</taxon>
        <taxon>Bacillati</taxon>
        <taxon>Bacillota</taxon>
        <taxon>Tissierellia</taxon>
        <taxon>Tissierellales</taxon>
        <taxon>Peptoniphilaceae</taxon>
        <taxon>Finegoldia</taxon>
    </lineage>
</organism>
<dbReference type="EMBL" id="PNHD01000002">
    <property type="protein sequence ID" value="PMC60690.1"/>
    <property type="molecule type" value="Genomic_DNA"/>
</dbReference>
<dbReference type="RefSeq" id="WP_102163775.1">
    <property type="nucleotide sequence ID" value="NZ_PNHD01000002.1"/>
</dbReference>
<reference evidence="3 4" key="1">
    <citation type="submission" date="2017-09" db="EMBL/GenBank/DDBJ databases">
        <title>Bacterial strain isolated from the female urinary microbiota.</title>
        <authorList>
            <person name="Thomas-White K."/>
            <person name="Kumar N."/>
            <person name="Forster S."/>
            <person name="Putonti C."/>
            <person name="Lawley T."/>
            <person name="Wolfe A.J."/>
        </authorList>
    </citation>
    <scope>NUCLEOTIDE SEQUENCE [LARGE SCALE GENOMIC DNA]</scope>
    <source>
        <strain evidence="3 4">UMB0115</strain>
    </source>
</reference>
<dbReference type="NCBIfam" id="TIGR02675">
    <property type="entry name" value="tape_meas_nterm"/>
    <property type="match status" value="1"/>
</dbReference>
<keyword evidence="1" id="KW-1133">Transmembrane helix</keyword>
<feature type="transmembrane region" description="Helical" evidence="1">
    <location>
        <begin position="419"/>
        <end position="437"/>
    </location>
</feature>
<comment type="caution">
    <text evidence="3">The sequence shown here is derived from an EMBL/GenBank/DDBJ whole genome shotgun (WGS) entry which is preliminary data.</text>
</comment>
<evidence type="ECO:0000259" key="2">
    <source>
        <dbReference type="Pfam" id="PF20155"/>
    </source>
</evidence>
<proteinExistence type="predicted"/>
<name>A0A2N6SUD9_FINMA</name>
<dbReference type="Proteomes" id="UP000235723">
    <property type="component" value="Unassembled WGS sequence"/>
</dbReference>
<dbReference type="PANTHER" id="PTHR37813">
    <property type="entry name" value="FELS-2 PROPHAGE PROTEIN"/>
    <property type="match status" value="1"/>
</dbReference>
<sequence>MAADYTLSVEINGDASSMEKAFKKVSGALEDTKNKINEASSGAVPGIGQMAKSFGIAQLAVKGFSMAMGAISGAVDGAVSRVDTLNQFPKVLEQMGYKSEEAKTSIKSLSNGIQGLPTTLDGIASITQRMTTIMGDVPKATDATLALNDAFLASGASSESAGRGLEQYMQMLSAGKVDMQSWRTLQETMPYALDKTARAFGFTGKSATNDFYEALKKGNITMDQVTDKFVELNKGADSWHNTALEATKGIGTSMQNLQTAIKNGVANVIQSFNEWAESEGFGTISDNINKIKQKVGEAFGYISDHIPDIMDKVKEVAGEFQKWYERLRPLAPVILAVLAPLLAFKGVVSVAQGVTDGVNKITGAINGLGQGVEIIKGVPGAFSNLGASLSGVASGIKGGISAIGGAFQGLWATLMANPVILIIAGIVAVVGVLIYCYKHFEGFRDFVNNVASSIKDFFVNAWNSIKETTVQIWTGIKEFFSGIWDGIISTVTSVWDGVSGYLTGIWNGIVSIAKGLWEGIKLVIMTPILLVIDLVTGNFTQLQSDLQLIWDKIKETAGLLWEGIKTVITTVVTVIKDGVIAGFELLKTTLSNIITGIQNVFSSVWNAIKTSVINIATGLVNGAISVFNGLKTGVQNIINKVKDIFNSLKSISLIDIGKKIMNGFLNGLKSAYKKVQDFIGGIGNWIREHKGPIQVDRKLLIPAGNAIMLGLNSGLNSGFDDVKSNVNSMGNTISSIIGSDNNLGFEFDLDDSGFVRTIDNARNIIQDFKEYAEKGFGLNMRNNVSNTSEMKRVVLGGTGVFNQDSNVENTGKAISTNGVQSLVVRELGDLNLTVTSEMDSREVARGTYKFTDEFLKRNQKIRERRRGELY</sequence>
<dbReference type="PANTHER" id="PTHR37813:SF1">
    <property type="entry name" value="FELS-2 PROPHAGE PROTEIN"/>
    <property type="match status" value="1"/>
</dbReference>
<feature type="domain" description="Tape measure protein N-terminal" evidence="2">
    <location>
        <begin position="77"/>
        <end position="268"/>
    </location>
</feature>
<gene>
    <name evidence="3" type="ORF">CJ208_02145</name>
</gene>
<evidence type="ECO:0000313" key="4">
    <source>
        <dbReference type="Proteomes" id="UP000235723"/>
    </source>
</evidence>
<dbReference type="AlphaFoldDB" id="A0A2N6SUD9"/>
<evidence type="ECO:0000256" key="1">
    <source>
        <dbReference type="SAM" id="Phobius"/>
    </source>
</evidence>
<dbReference type="Pfam" id="PF20155">
    <property type="entry name" value="TMP_3"/>
    <property type="match status" value="1"/>
</dbReference>
<accession>A0A2N6SUD9</accession>
<dbReference type="InterPro" id="IPR013491">
    <property type="entry name" value="Tape_meas_N"/>
</dbReference>
<keyword evidence="1" id="KW-0812">Transmembrane</keyword>